<proteinExistence type="predicted"/>
<dbReference type="AlphaFoldDB" id="A0A6I8M0I8"/>
<gene>
    <name evidence="2" type="ORF">AA23TX_08805</name>
</gene>
<protein>
    <recommendedName>
        <fullName evidence="4">Ig-like domain-containing protein</fullName>
    </recommendedName>
</protein>
<evidence type="ECO:0000313" key="2">
    <source>
        <dbReference type="EMBL" id="VVJ23922.1"/>
    </source>
</evidence>
<feature type="chain" id="PRO_5039502388" description="Ig-like domain-containing protein" evidence="1">
    <location>
        <begin position="24"/>
        <end position="127"/>
    </location>
</feature>
<organism evidence="2 3">
    <name type="scientific">Amycolatopsis camponoti</name>
    <dbReference type="NCBI Taxonomy" id="2606593"/>
    <lineage>
        <taxon>Bacteria</taxon>
        <taxon>Bacillati</taxon>
        <taxon>Actinomycetota</taxon>
        <taxon>Actinomycetes</taxon>
        <taxon>Pseudonocardiales</taxon>
        <taxon>Pseudonocardiaceae</taxon>
        <taxon>Amycolatopsis</taxon>
    </lineage>
</organism>
<sequence length="127" mass="13295">MHRLQRSLTFVAALVLSSGGLVAATQEAAASAVVSTADPKPPLTASNPGPQIGTAGVPVTPVQLYCYHQNYICDWKITGLPPGLTYTSYGNISGTTTVAGHYTVNGTVKDVIDQRTATTSFSWTINP</sequence>
<feature type="signal peptide" evidence="1">
    <location>
        <begin position="1"/>
        <end position="23"/>
    </location>
</feature>
<reference evidence="2 3" key="1">
    <citation type="submission" date="2019-09" db="EMBL/GenBank/DDBJ databases">
        <authorList>
            <person name="Leyn A S."/>
        </authorList>
    </citation>
    <scope>NUCLEOTIDE SEQUENCE [LARGE SCALE GENOMIC DNA]</scope>
    <source>
        <strain evidence="2">AA231_1</strain>
    </source>
</reference>
<evidence type="ECO:0000256" key="1">
    <source>
        <dbReference type="SAM" id="SignalP"/>
    </source>
</evidence>
<dbReference type="Proteomes" id="UP000399805">
    <property type="component" value="Unassembled WGS sequence"/>
</dbReference>
<dbReference type="GO" id="GO:0005975">
    <property type="term" value="P:carbohydrate metabolic process"/>
    <property type="evidence" value="ECO:0007669"/>
    <property type="project" value="UniProtKB-ARBA"/>
</dbReference>
<evidence type="ECO:0008006" key="4">
    <source>
        <dbReference type="Google" id="ProtNLM"/>
    </source>
</evidence>
<name>A0A6I8M0I8_9PSEU</name>
<accession>A0A6I8M0I8</accession>
<dbReference type="Gene3D" id="2.60.40.10">
    <property type="entry name" value="Immunoglobulins"/>
    <property type="match status" value="1"/>
</dbReference>
<dbReference type="EMBL" id="CABVGP010000003">
    <property type="protein sequence ID" value="VVJ23922.1"/>
    <property type="molecule type" value="Genomic_DNA"/>
</dbReference>
<dbReference type="InterPro" id="IPR013783">
    <property type="entry name" value="Ig-like_fold"/>
</dbReference>
<keyword evidence="3" id="KW-1185">Reference proteome</keyword>
<evidence type="ECO:0000313" key="3">
    <source>
        <dbReference type="Proteomes" id="UP000399805"/>
    </source>
</evidence>
<keyword evidence="1" id="KW-0732">Signal</keyword>